<organism evidence="9 10">
    <name type="scientific">Heterobasidion irregulare (strain TC 32-1)</name>
    <dbReference type="NCBI Taxonomy" id="747525"/>
    <lineage>
        <taxon>Eukaryota</taxon>
        <taxon>Fungi</taxon>
        <taxon>Dikarya</taxon>
        <taxon>Basidiomycota</taxon>
        <taxon>Agaricomycotina</taxon>
        <taxon>Agaricomycetes</taxon>
        <taxon>Russulales</taxon>
        <taxon>Bondarzewiaceae</taxon>
        <taxon>Heterobasidion</taxon>
        <taxon>Heterobasidion annosum species complex</taxon>
    </lineage>
</organism>
<evidence type="ECO:0000313" key="9">
    <source>
        <dbReference type="EMBL" id="ETW81831.1"/>
    </source>
</evidence>
<accession>W4K9U8</accession>
<dbReference type="RefSeq" id="XP_009546429.1">
    <property type="nucleotide sequence ID" value="XM_009548134.1"/>
</dbReference>
<dbReference type="GO" id="GO:0006366">
    <property type="term" value="P:transcription by RNA polymerase II"/>
    <property type="evidence" value="ECO:0007669"/>
    <property type="project" value="InterPro"/>
</dbReference>
<evidence type="ECO:0000259" key="7">
    <source>
        <dbReference type="Pfam" id="PF08621"/>
    </source>
</evidence>
<dbReference type="Pfam" id="PF08620">
    <property type="entry name" value="RPAP1_C"/>
    <property type="match status" value="1"/>
</dbReference>
<evidence type="ECO:0000256" key="2">
    <source>
        <dbReference type="ARBA" id="ARBA00009953"/>
    </source>
</evidence>
<feature type="domain" description="RPAP1/MINIYO-like TPR repeats" evidence="8">
    <location>
        <begin position="1220"/>
        <end position="1309"/>
    </location>
</feature>
<feature type="region of interest" description="Disordered" evidence="5">
    <location>
        <begin position="75"/>
        <end position="187"/>
    </location>
</feature>
<feature type="region of interest" description="Disordered" evidence="5">
    <location>
        <begin position="203"/>
        <end position="227"/>
    </location>
</feature>
<dbReference type="GeneID" id="20674734"/>
<dbReference type="PANTHER" id="PTHR21483">
    <property type="entry name" value="RNA POLYMERASE II-ASSOCIATED PROTEIN 1"/>
    <property type="match status" value="1"/>
</dbReference>
<dbReference type="eggNOG" id="KOG1894">
    <property type="taxonomic scope" value="Eukaryota"/>
</dbReference>
<dbReference type="OrthoDB" id="348201at2759"/>
<feature type="region of interest" description="Disordered" evidence="5">
    <location>
        <begin position="997"/>
        <end position="1026"/>
    </location>
</feature>
<evidence type="ECO:0000313" key="10">
    <source>
        <dbReference type="Proteomes" id="UP000030671"/>
    </source>
</evidence>
<reference evidence="9 10" key="1">
    <citation type="journal article" date="2012" name="New Phytol.">
        <title>Insight into trade-off between wood decay and parasitism from the genome of a fungal forest pathogen.</title>
        <authorList>
            <person name="Olson A."/>
            <person name="Aerts A."/>
            <person name="Asiegbu F."/>
            <person name="Belbahri L."/>
            <person name="Bouzid O."/>
            <person name="Broberg A."/>
            <person name="Canback B."/>
            <person name="Coutinho P.M."/>
            <person name="Cullen D."/>
            <person name="Dalman K."/>
            <person name="Deflorio G."/>
            <person name="van Diepen L.T."/>
            <person name="Dunand C."/>
            <person name="Duplessis S."/>
            <person name="Durling M."/>
            <person name="Gonthier P."/>
            <person name="Grimwood J."/>
            <person name="Fossdal C.G."/>
            <person name="Hansson D."/>
            <person name="Henrissat B."/>
            <person name="Hietala A."/>
            <person name="Himmelstrand K."/>
            <person name="Hoffmeister D."/>
            <person name="Hogberg N."/>
            <person name="James T.Y."/>
            <person name="Karlsson M."/>
            <person name="Kohler A."/>
            <person name="Kues U."/>
            <person name="Lee Y.H."/>
            <person name="Lin Y.C."/>
            <person name="Lind M."/>
            <person name="Lindquist E."/>
            <person name="Lombard V."/>
            <person name="Lucas S."/>
            <person name="Lunden K."/>
            <person name="Morin E."/>
            <person name="Murat C."/>
            <person name="Park J."/>
            <person name="Raffaello T."/>
            <person name="Rouze P."/>
            <person name="Salamov A."/>
            <person name="Schmutz J."/>
            <person name="Solheim H."/>
            <person name="Stahlberg J."/>
            <person name="Velez H."/>
            <person name="de Vries R.P."/>
            <person name="Wiebenga A."/>
            <person name="Woodward S."/>
            <person name="Yakovlev I."/>
            <person name="Garbelotto M."/>
            <person name="Martin F."/>
            <person name="Grigoriev I.V."/>
            <person name="Stenlid J."/>
        </authorList>
    </citation>
    <scope>NUCLEOTIDE SEQUENCE [LARGE SCALE GENOMIC DNA]</scope>
    <source>
        <strain evidence="9 10">TC 32-1</strain>
    </source>
</reference>
<feature type="region of interest" description="Disordered" evidence="5">
    <location>
        <begin position="1"/>
        <end position="60"/>
    </location>
</feature>
<protein>
    <recommendedName>
        <fullName evidence="11">RNA polymerase II-associated protein 1 C-terminal domain-containing protein</fullName>
    </recommendedName>
</protein>
<evidence type="ECO:0000259" key="8">
    <source>
        <dbReference type="Pfam" id="PF25766"/>
    </source>
</evidence>
<dbReference type="InterPro" id="IPR057989">
    <property type="entry name" value="TPR_RPAP1/MINIYO-like"/>
</dbReference>
<feature type="compositionally biased region" description="Basic and acidic residues" evidence="5">
    <location>
        <begin position="93"/>
        <end position="104"/>
    </location>
</feature>
<dbReference type="KEGG" id="hir:HETIRDRAFT_434256"/>
<evidence type="ECO:0000256" key="1">
    <source>
        <dbReference type="ARBA" id="ARBA00004123"/>
    </source>
</evidence>
<evidence type="ECO:0000259" key="6">
    <source>
        <dbReference type="Pfam" id="PF08620"/>
    </source>
</evidence>
<dbReference type="PANTHER" id="PTHR21483:SF18">
    <property type="entry name" value="RNA POLYMERASE II-ASSOCIATED PROTEIN 1"/>
    <property type="match status" value="1"/>
</dbReference>
<dbReference type="HOGENOM" id="CLU_006940_0_0_1"/>
<feature type="domain" description="RPAP1 N-terminal" evidence="7">
    <location>
        <begin position="97"/>
        <end position="141"/>
    </location>
</feature>
<feature type="compositionally biased region" description="Pro residues" evidence="5">
    <location>
        <begin position="164"/>
        <end position="174"/>
    </location>
</feature>
<dbReference type="InParanoid" id="W4K9U8"/>
<evidence type="ECO:0000256" key="3">
    <source>
        <dbReference type="ARBA" id="ARBA00023163"/>
    </source>
</evidence>
<feature type="compositionally biased region" description="Basic and acidic residues" evidence="5">
    <location>
        <begin position="132"/>
        <end position="153"/>
    </location>
</feature>
<keyword evidence="10" id="KW-1185">Reference proteome</keyword>
<dbReference type="InterPro" id="IPR013930">
    <property type="entry name" value="RPAP1_N"/>
</dbReference>
<feature type="compositionally biased region" description="Low complexity" evidence="5">
    <location>
        <begin position="19"/>
        <end position="32"/>
    </location>
</feature>
<name>W4K9U8_HETIT</name>
<evidence type="ECO:0000256" key="5">
    <source>
        <dbReference type="SAM" id="MobiDB-lite"/>
    </source>
</evidence>
<dbReference type="STRING" id="747525.W4K9U8"/>
<dbReference type="InterPro" id="IPR039913">
    <property type="entry name" value="RPAP1/Rba50"/>
</dbReference>
<evidence type="ECO:0008006" key="11">
    <source>
        <dbReference type="Google" id="ProtNLM"/>
    </source>
</evidence>
<dbReference type="InterPro" id="IPR013929">
    <property type="entry name" value="RPAP1_C"/>
</dbReference>
<comment type="similarity">
    <text evidence="2">Belongs to the RPAP1 family.</text>
</comment>
<comment type="subcellular location">
    <subcellularLocation>
        <location evidence="1">Nucleus</location>
    </subcellularLocation>
</comment>
<dbReference type="Pfam" id="PF25766">
    <property type="entry name" value="TPR_RPAP1"/>
    <property type="match status" value="1"/>
</dbReference>
<proteinExistence type="inferred from homology"/>
<sequence length="1431" mass="153562">MSHNPRPLIGSVFERNQLSTPAAPSSSKTTATGFPAVQHRSKSAFARNREKNIAGGKVSARLKEPPLVSIASAFTTAPAHAQSPNGADASDDDWLRQVGEENARKVASMTDAEREAEKREIEEKFGSGIGEILKRAKEAREARERDMERDMGSKHVQSSHSRPHPPPSPSPPPILSTASTRPSSRAGINRKLRFADITPNDVHVYESAPSSPRRKPLLALPPPTPEDRDVIMSLGQWTGRMPPKPKDDLDLESAAPESDIVVDTEHERELEPEEGTPEDIRRRFFPSAPAHDPNLAWIESLSAPSRSLSNALGPPTTISPTPFAHSPTDLRFDLTGTLISPSLSAALPTHLGLHHHAEGTHAGYTLDDIFLLTRSSVAGQRTAMVGVLIGIIKGLGQMKRQSAEGLNVLRSKAEDVRGRAVAAGVAAMSEQGSEGARAIELLWECIVGWDEPVFASVDGVELRDEPPPANDLPTEAQLDESQAHNSKNADALASLPVDFVLQNAARAFGTAALPRTSLLQLLSILHRLARHSNALADAIVAAPSLISNLLRTLVLTSTASSSSAHDEQPTPEAIDLLMTLVLASRANARALVGPADALLRFVVAPIPADIELAFGSESTYPYPYSSTLALELMGAAIRLYAAMAAYGVYSSVATTAAEPLARIGKYVSLSLTLAVRRPGGVAGARLRVAYLQAVEAWTVCAVDPHRTTPEHEILWSQVIGWGWAEEAIEMRGRLVGQSDGEGGDEQEAEEIWTALWRVQAAWLEGARVNGVRGGEGERAVVVDAFKDGFESGKEKAVLARAIEGLQDMLDMLGTSASATTQTEQEEEERMVRLRTMAQHANTIVAALRLWLACLPPLSSTPLPSPPLQLPFRRLSTLASTVVAHPLLASIYIQHAPSYLQVSCRPLTAFLASFVRMSRRMPTTPDALWLAQASAVLVRLVPGDEDVARSIIGGVVKVVTEDFMRGSGRATPSVVWERGGMSTIEPFLTFGLRPLKEVHAHGHGDGDGDAEGGGESGSGKTEREHVAPVVPTPRSIQLATTQRLPPAWAIRRRTHSSASGSTSTSLGLPLARDWPLAALDHVLRSGTSPAWHVLPDAWNASEVEVVRASLLLGSVVRNALGAHGLGGAGLGMSRAEVVFGCMKVFMLEHGQNQAAAADEGKVDGDGEVFRDPAVGVLMEDLLAPCTLHNSPDGLSVSPSSTFDASDDLEAASARFLGPGTPFYQFYTDFVALYDSISFAHPLFAALLLPPLMRRYPADYRKALLGDAAHILGTVRTPVERAIGARVGEYLWPAEESAEVVGAYLGVLVGGRQAQGLEGRGRAEGFVRWLAVHHVAANIWPDLHVDGDAGLVMGADAGHGRERARKLLEAVVGQGAPDVVQEVVMYWQRREGSAVMAPECFALLEERRVARAEWVARWGTERTRERLAGLLAP</sequence>
<feature type="region of interest" description="Disordered" evidence="5">
    <location>
        <begin position="461"/>
        <end position="485"/>
    </location>
</feature>
<feature type="compositionally biased region" description="Basic and acidic residues" evidence="5">
    <location>
        <begin position="111"/>
        <end position="125"/>
    </location>
</feature>
<dbReference type="Proteomes" id="UP000030671">
    <property type="component" value="Unassembled WGS sequence"/>
</dbReference>
<feature type="domain" description="RPAP1 C-terminal" evidence="6">
    <location>
        <begin position="329"/>
        <end position="394"/>
    </location>
</feature>
<gene>
    <name evidence="9" type="ORF">HETIRDRAFT_434256</name>
</gene>
<keyword evidence="3" id="KW-0804">Transcription</keyword>
<evidence type="ECO:0000256" key="4">
    <source>
        <dbReference type="ARBA" id="ARBA00023242"/>
    </source>
</evidence>
<dbReference type="Pfam" id="PF08621">
    <property type="entry name" value="RPAP1_N"/>
    <property type="match status" value="1"/>
</dbReference>
<dbReference type="EMBL" id="KI925458">
    <property type="protein sequence ID" value="ETW81831.1"/>
    <property type="molecule type" value="Genomic_DNA"/>
</dbReference>
<keyword evidence="4" id="KW-0539">Nucleus</keyword>